<keyword evidence="1" id="KW-0472">Membrane</keyword>
<name>A0A841RIE3_9BACI</name>
<reference evidence="2 3" key="1">
    <citation type="submission" date="2020-08" db="EMBL/GenBank/DDBJ databases">
        <title>Genomic Encyclopedia of Type Strains, Phase IV (KMG-IV): sequencing the most valuable type-strain genomes for metagenomic binning, comparative biology and taxonomic classification.</title>
        <authorList>
            <person name="Goeker M."/>
        </authorList>
    </citation>
    <scope>NUCLEOTIDE SEQUENCE [LARGE SCALE GENOMIC DNA]</scope>
    <source>
        <strain evidence="2 3">DSM 11805</strain>
    </source>
</reference>
<dbReference type="EMBL" id="JACHON010000001">
    <property type="protein sequence ID" value="MBB6511637.1"/>
    <property type="molecule type" value="Genomic_DNA"/>
</dbReference>
<protein>
    <submittedName>
        <fullName evidence="2">Na+/phosphate symporter</fullName>
    </submittedName>
</protein>
<evidence type="ECO:0000313" key="2">
    <source>
        <dbReference type="EMBL" id="MBB6511637.1"/>
    </source>
</evidence>
<comment type="caution">
    <text evidence="2">The sequence shown here is derived from an EMBL/GenBank/DDBJ whole genome shotgun (WGS) entry which is preliminary data.</text>
</comment>
<accession>A0A841RIE3</accession>
<keyword evidence="3" id="KW-1185">Reference proteome</keyword>
<keyword evidence="1" id="KW-1133">Transmembrane helix</keyword>
<evidence type="ECO:0000313" key="3">
    <source>
        <dbReference type="Proteomes" id="UP000572212"/>
    </source>
</evidence>
<dbReference type="RefSeq" id="WP_184244045.1">
    <property type="nucleotide sequence ID" value="NZ_BAAACU010000022.1"/>
</dbReference>
<feature type="transmembrane region" description="Helical" evidence="1">
    <location>
        <begin position="208"/>
        <end position="229"/>
    </location>
</feature>
<dbReference type="InterPro" id="IPR014231">
    <property type="entry name" value="Spore_YpjB"/>
</dbReference>
<keyword evidence="1" id="KW-0812">Transmembrane</keyword>
<dbReference type="Pfam" id="PF09577">
    <property type="entry name" value="Spore_YpjB"/>
    <property type="match status" value="1"/>
</dbReference>
<sequence length="239" mass="28080">MHRIFYRIVLFLTLIAVICFTIPSVTWSAESFDLYKYEQFVNEGRYHLAEDYLLSKEDIIISNVTRERPTMKQTVQEYLDKNKEILASEEASHQNKITATLQFIVLYDAAINDEASLWHVWKENLEHNLSRIMEGSPSDEKVMEDIAIQVEVLSPILAIHYSQEEINAWNQEVLTADKPMDHQQLQAVYQEVSSFDIHEIRSEQFQFYLEWLLFIVVGCLFLSLSYVGWVKYKAEVKDN</sequence>
<proteinExistence type="predicted"/>
<organism evidence="2 3">
    <name type="scientific">Gracilibacillus halotolerans</name>
    <dbReference type="NCBI Taxonomy" id="74386"/>
    <lineage>
        <taxon>Bacteria</taxon>
        <taxon>Bacillati</taxon>
        <taxon>Bacillota</taxon>
        <taxon>Bacilli</taxon>
        <taxon>Bacillales</taxon>
        <taxon>Bacillaceae</taxon>
        <taxon>Gracilibacillus</taxon>
    </lineage>
</organism>
<evidence type="ECO:0000256" key="1">
    <source>
        <dbReference type="SAM" id="Phobius"/>
    </source>
</evidence>
<dbReference type="Proteomes" id="UP000572212">
    <property type="component" value="Unassembled WGS sequence"/>
</dbReference>
<gene>
    <name evidence="2" type="ORF">GGQ92_000404</name>
</gene>
<dbReference type="AlphaFoldDB" id="A0A841RIE3"/>